<name>A0ABT0WYH6_9BURK</name>
<dbReference type="Gene3D" id="3.40.50.2000">
    <property type="entry name" value="Glycogen Phosphorylase B"/>
    <property type="match status" value="2"/>
</dbReference>
<dbReference type="CDD" id="cd03801">
    <property type="entry name" value="GT4_PimA-like"/>
    <property type="match status" value="1"/>
</dbReference>
<dbReference type="SUPFAM" id="SSF53756">
    <property type="entry name" value="UDP-Glycosyltransferase/glycogen phosphorylase"/>
    <property type="match status" value="1"/>
</dbReference>
<feature type="domain" description="Glycosyl transferase family 1" evidence="3">
    <location>
        <begin position="203"/>
        <end position="357"/>
    </location>
</feature>
<dbReference type="PANTHER" id="PTHR12526:SF510">
    <property type="entry name" value="D-INOSITOL 3-PHOSPHATE GLYCOSYLTRANSFERASE"/>
    <property type="match status" value="1"/>
</dbReference>
<keyword evidence="5" id="KW-1185">Reference proteome</keyword>
<evidence type="ECO:0000256" key="1">
    <source>
        <dbReference type="ARBA" id="ARBA00022676"/>
    </source>
</evidence>
<protein>
    <submittedName>
        <fullName evidence="4">Glycosyltransferase family 4 protein</fullName>
    </submittedName>
</protein>
<evidence type="ECO:0000259" key="3">
    <source>
        <dbReference type="Pfam" id="PF00534"/>
    </source>
</evidence>
<reference evidence="4 5" key="1">
    <citation type="submission" date="2022-06" db="EMBL/GenBank/DDBJ databases">
        <title>Janthinobacterium kumbetensis sp. nov., isolated from spring water in Turkey.</title>
        <authorList>
            <person name="Inan Bektas K."/>
            <person name="Belduz A.A."/>
            <person name="Canakci S."/>
            <person name="Nalcaoglu A."/>
            <person name="Ceylan E."/>
            <person name="Kati H."/>
        </authorList>
    </citation>
    <scope>NUCLEOTIDE SEQUENCE [LARGE SCALE GENOMIC DNA]</scope>
    <source>
        <strain evidence="4 5">GK</strain>
    </source>
</reference>
<proteinExistence type="predicted"/>
<comment type="caution">
    <text evidence="4">The sequence shown here is derived from an EMBL/GenBank/DDBJ whole genome shotgun (WGS) entry which is preliminary data.</text>
</comment>
<evidence type="ECO:0000256" key="2">
    <source>
        <dbReference type="ARBA" id="ARBA00022679"/>
    </source>
</evidence>
<dbReference type="Pfam" id="PF00534">
    <property type="entry name" value="Glycos_transf_1"/>
    <property type="match status" value="1"/>
</dbReference>
<dbReference type="RefSeq" id="WP_251351714.1">
    <property type="nucleotide sequence ID" value="NZ_JAMQGR010000015.1"/>
</dbReference>
<dbReference type="Proteomes" id="UP001202243">
    <property type="component" value="Unassembled WGS sequence"/>
</dbReference>
<dbReference type="EMBL" id="JAMQGR010000015">
    <property type="protein sequence ID" value="MCM2568978.1"/>
    <property type="molecule type" value="Genomic_DNA"/>
</dbReference>
<keyword evidence="2" id="KW-0808">Transferase</keyword>
<evidence type="ECO:0000313" key="4">
    <source>
        <dbReference type="EMBL" id="MCM2568978.1"/>
    </source>
</evidence>
<dbReference type="PANTHER" id="PTHR12526">
    <property type="entry name" value="GLYCOSYLTRANSFERASE"/>
    <property type="match status" value="1"/>
</dbReference>
<accession>A0ABT0WYH6</accession>
<dbReference type="InterPro" id="IPR001296">
    <property type="entry name" value="Glyco_trans_1"/>
</dbReference>
<keyword evidence="1" id="KW-0328">Glycosyltransferase</keyword>
<gene>
    <name evidence="4" type="ORF">NCG91_25465</name>
</gene>
<evidence type="ECO:0000313" key="5">
    <source>
        <dbReference type="Proteomes" id="UP001202243"/>
    </source>
</evidence>
<organism evidence="4 5">
    <name type="scientific">Janthinobacterium kumbetense</name>
    <dbReference type="NCBI Taxonomy" id="2950280"/>
    <lineage>
        <taxon>Bacteria</taxon>
        <taxon>Pseudomonadati</taxon>
        <taxon>Pseudomonadota</taxon>
        <taxon>Betaproteobacteria</taxon>
        <taxon>Burkholderiales</taxon>
        <taxon>Oxalobacteraceae</taxon>
        <taxon>Janthinobacterium</taxon>
    </lineage>
</organism>
<sequence>MTHIPPVSSAESVKIDLVFCHLLNDASGSPRVLRGTIRALVDDPARAMLFVGSQGRGVLETCGVPLSRYWYHRSRLRIITLCNLLLSQIFLLFSLLCQRNIAKDAVIYVNTLLPFGGALYGKLTGRKVIYHVHEISIEPKPLRLLLCTIARMCSAYNIYVSKSHAEALPIADVPAVQIYNTLDADFTAVAAQASYQPRHDGIFTILMLASLRDYKGVPEMVALAAALADRKDVQFELVVNDDQAAITQYFAHMPITPNLRVYPRTDNPAMFYQRAGMLLNLSRVDSWIETFGLTVLEGMAFGLPVLVPPLGGPAELVNDMQEGFLVDSRDFALLKQRTLALADDTALCHAMSKAARARAENFSQEKFSQALRGLVGMLR</sequence>